<gene>
    <name evidence="3" type="ORF">L228DRAFT_249954</name>
</gene>
<dbReference type="InterPro" id="IPR029052">
    <property type="entry name" value="Metallo-depent_PP-like"/>
</dbReference>
<reference evidence="3 4" key="1">
    <citation type="journal article" date="2016" name="Fungal Biol.">
        <title>The genome of Xylona heveae provides a window into fungal endophytism.</title>
        <authorList>
            <person name="Gazis R."/>
            <person name="Kuo A."/>
            <person name="Riley R."/>
            <person name="LaButti K."/>
            <person name="Lipzen A."/>
            <person name="Lin J."/>
            <person name="Amirebrahimi M."/>
            <person name="Hesse C.N."/>
            <person name="Spatafora J.W."/>
            <person name="Henrissat B."/>
            <person name="Hainaut M."/>
            <person name="Grigoriev I.V."/>
            <person name="Hibbett D.S."/>
        </authorList>
    </citation>
    <scope>NUCLEOTIDE SEQUENCE [LARGE SCALE GENOMIC DNA]</scope>
    <source>
        <strain evidence="3 4">TC161</strain>
    </source>
</reference>
<dbReference type="CDD" id="cd07389">
    <property type="entry name" value="MPP_PhoD"/>
    <property type="match status" value="1"/>
</dbReference>
<dbReference type="InterPro" id="IPR018946">
    <property type="entry name" value="PhoD-like_MPP"/>
</dbReference>
<dbReference type="InParanoid" id="A0A165AD24"/>
<feature type="domain" description="PhoD-like phosphatase metallophosphatase" evidence="2">
    <location>
        <begin position="290"/>
        <end position="551"/>
    </location>
</feature>
<evidence type="ECO:0000256" key="1">
    <source>
        <dbReference type="SAM" id="MobiDB-lite"/>
    </source>
</evidence>
<protein>
    <submittedName>
        <fullName evidence="3">Alkaline phosphatase family protein-like protein</fullName>
    </submittedName>
</protein>
<dbReference type="PANTHER" id="PTHR43606">
    <property type="entry name" value="PHOSPHATASE, PUTATIVE (AFU_ORTHOLOGUE AFUA_6G08710)-RELATED"/>
    <property type="match status" value="1"/>
</dbReference>
<dbReference type="STRING" id="1328760.A0A165AD24"/>
<evidence type="ECO:0000313" key="3">
    <source>
        <dbReference type="EMBL" id="KZF20278.1"/>
    </source>
</evidence>
<dbReference type="GeneID" id="28898340"/>
<dbReference type="OrthoDB" id="2100241at2759"/>
<accession>A0A165AD24</accession>
<feature type="compositionally biased region" description="Basic and acidic residues" evidence="1">
    <location>
        <begin position="91"/>
        <end position="100"/>
    </location>
</feature>
<dbReference type="Pfam" id="PF09423">
    <property type="entry name" value="PhoD"/>
    <property type="match status" value="1"/>
</dbReference>
<name>A0A165AD24_XYLHT</name>
<keyword evidence="4" id="KW-1185">Reference proteome</keyword>
<evidence type="ECO:0000313" key="4">
    <source>
        <dbReference type="Proteomes" id="UP000076632"/>
    </source>
</evidence>
<dbReference type="PANTHER" id="PTHR43606:SF2">
    <property type="entry name" value="ALKALINE PHOSPHATASE FAMILY PROTEIN (AFU_ORTHOLOGUE AFUA_5G03860)"/>
    <property type="match status" value="1"/>
</dbReference>
<dbReference type="SUPFAM" id="SSF56300">
    <property type="entry name" value="Metallo-dependent phosphatases"/>
    <property type="match status" value="1"/>
</dbReference>
<dbReference type="AlphaFoldDB" id="A0A165AD24"/>
<feature type="compositionally biased region" description="Polar residues" evidence="1">
    <location>
        <begin position="70"/>
        <end position="90"/>
    </location>
</feature>
<proteinExistence type="predicted"/>
<dbReference type="RefSeq" id="XP_018185833.1">
    <property type="nucleotide sequence ID" value="XM_018333203.1"/>
</dbReference>
<sequence>MPFLINSLTTLSSLSLRLIAYVFLRWIPGHWGPVAVFSLLSVYVPSFITSLLSTPSEELVAAEVDVTVSEQTGRSKPPNKASSASHSTNLRNDKKPPPQTREEISIYETLLLAQSDPRIIRTLLTGLPSPASTLWSCLTFMINVLLALMVADLTYHAPVLYPGHDLSFARVGFVSDTSAKILVREPNNTLLPLYVSYRVDDYTGDRWKPGGTIYFLDNFTDFTSTVTISRLKPDTPYQWSVSNDHKGKFRTAPSPGHTTNSDISPFTFLTSSCIKPRFPYNPLEHPLGFPGFRKMAKVVEKMFPPPQFMLFLGDFIYIDVPRRFGIDRETYRSEYRRVYSSPDWPRASKTLPWIHVYDDHEISNDWDQNTTGVYQAAADPWNLYHVAANPTPAEKGATYFSFIQGPAAFFLLDTRRYRSPEFDLPNNSSGKTMLGTAQRKAFIKWIREPVPKGVKWKIVVTSVPFTKNWRFGGEDTWAGYVFERNELLEAMWDVSTRTGVGFIVLSGDRHEFAATQFPPPRGSKYGLNAAVHEFSVSPLSMFYLPVRTYEQRDDEDVCLKYLPDGNSKFGAIEIYPHKPPNEQALLKYRLFIDGKEAWNYVVTSPPSGGGGRWQ</sequence>
<dbReference type="InterPro" id="IPR052900">
    <property type="entry name" value="Phospholipid_Metab_Enz"/>
</dbReference>
<dbReference type="Gene3D" id="3.60.21.70">
    <property type="entry name" value="PhoD-like phosphatase"/>
    <property type="match status" value="1"/>
</dbReference>
<dbReference type="Proteomes" id="UP000076632">
    <property type="component" value="Unassembled WGS sequence"/>
</dbReference>
<organism evidence="3 4">
    <name type="scientific">Xylona heveae (strain CBS 132557 / TC161)</name>
    <dbReference type="NCBI Taxonomy" id="1328760"/>
    <lineage>
        <taxon>Eukaryota</taxon>
        <taxon>Fungi</taxon>
        <taxon>Dikarya</taxon>
        <taxon>Ascomycota</taxon>
        <taxon>Pezizomycotina</taxon>
        <taxon>Xylonomycetes</taxon>
        <taxon>Xylonales</taxon>
        <taxon>Xylonaceae</taxon>
        <taxon>Xylona</taxon>
    </lineage>
</organism>
<dbReference type="InterPro" id="IPR038607">
    <property type="entry name" value="PhoD-like_sf"/>
</dbReference>
<dbReference type="OMA" id="IHGPASF"/>
<feature type="region of interest" description="Disordered" evidence="1">
    <location>
        <begin position="70"/>
        <end position="100"/>
    </location>
</feature>
<evidence type="ECO:0000259" key="2">
    <source>
        <dbReference type="Pfam" id="PF09423"/>
    </source>
</evidence>
<dbReference type="EMBL" id="KV407463">
    <property type="protein sequence ID" value="KZF20278.1"/>
    <property type="molecule type" value="Genomic_DNA"/>
</dbReference>